<name>A0AAP0KRL7_9MAGN</name>
<protein>
    <submittedName>
        <fullName evidence="1">Uncharacterized protein</fullName>
    </submittedName>
</protein>
<proteinExistence type="predicted"/>
<dbReference type="InterPro" id="IPR039928">
    <property type="entry name" value="LNK"/>
</dbReference>
<dbReference type="PANTHER" id="PTHR33334:SF10">
    <property type="entry name" value="PROTEIN LNK4"/>
    <property type="match status" value="1"/>
</dbReference>
<dbReference type="GO" id="GO:0007623">
    <property type="term" value="P:circadian rhythm"/>
    <property type="evidence" value="ECO:0007669"/>
    <property type="project" value="InterPro"/>
</dbReference>
<dbReference type="EMBL" id="JBBNAG010000002">
    <property type="protein sequence ID" value="KAK9157431.1"/>
    <property type="molecule type" value="Genomic_DNA"/>
</dbReference>
<comment type="caution">
    <text evidence="1">The sequence shown here is derived from an EMBL/GenBank/DDBJ whole genome shotgun (WGS) entry which is preliminary data.</text>
</comment>
<dbReference type="GO" id="GO:0006355">
    <property type="term" value="P:regulation of DNA-templated transcription"/>
    <property type="evidence" value="ECO:0007669"/>
    <property type="project" value="InterPro"/>
</dbReference>
<dbReference type="AlphaFoldDB" id="A0AAP0KRL7"/>
<reference evidence="1 2" key="1">
    <citation type="submission" date="2024-01" db="EMBL/GenBank/DDBJ databases">
        <title>Genome assemblies of Stephania.</title>
        <authorList>
            <person name="Yang L."/>
        </authorList>
    </citation>
    <scope>NUCLEOTIDE SEQUENCE [LARGE SCALE GENOMIC DNA]</scope>
    <source>
        <strain evidence="1">JXDWG</strain>
        <tissue evidence="1">Leaf</tissue>
    </source>
</reference>
<dbReference type="PANTHER" id="PTHR33334">
    <property type="entry name" value="PROTEIN LNK1"/>
    <property type="match status" value="1"/>
</dbReference>
<organism evidence="1 2">
    <name type="scientific">Stephania cephalantha</name>
    <dbReference type="NCBI Taxonomy" id="152367"/>
    <lineage>
        <taxon>Eukaryota</taxon>
        <taxon>Viridiplantae</taxon>
        <taxon>Streptophyta</taxon>
        <taxon>Embryophyta</taxon>
        <taxon>Tracheophyta</taxon>
        <taxon>Spermatophyta</taxon>
        <taxon>Magnoliopsida</taxon>
        <taxon>Ranunculales</taxon>
        <taxon>Menispermaceae</taxon>
        <taxon>Menispermoideae</taxon>
        <taxon>Cissampelideae</taxon>
        <taxon>Stephania</taxon>
    </lineage>
</organism>
<gene>
    <name evidence="1" type="ORF">Scep_004005</name>
</gene>
<evidence type="ECO:0000313" key="2">
    <source>
        <dbReference type="Proteomes" id="UP001419268"/>
    </source>
</evidence>
<evidence type="ECO:0000313" key="1">
    <source>
        <dbReference type="EMBL" id="KAK9157431.1"/>
    </source>
</evidence>
<keyword evidence="2" id="KW-1185">Reference proteome</keyword>
<dbReference type="Proteomes" id="UP001419268">
    <property type="component" value="Unassembled WGS sequence"/>
</dbReference>
<accession>A0AAP0KRL7</accession>
<sequence length="390" mass="43853">MWNSKVVAQVGSMEWYFGGENVPEDRGTPGYILPSGQSKLEGLQNRYINQATESTRDELGFDRKSSIYEINKEQPSSWTACEEFPFADWGCGNQEAYLQRIGSLGDQMEYQLDYLEEMDQTDGIFMRSVQEGYSTEMRSPHGSVGLVPDFECSVIPFDNSTDMITQFPSILVEPTEMDSPNYFGNCNFSQSVEWESLEDDDETSSMIPDSEQKKCSIPKKTPITTVKTTGELFTSFEEADKSDTSLEASVLRQLEVVTSKMHKTTRVCFRDALYRLARCSKQSRFLIRGQNEELSLGAPLSVHLQACRSGQVQPMELETNATDRIIANLMFNTFNCDETGLSSIASLNLSDEACTKEKTHVHHSKTFSVAPYHSPSRSNDAEVPIFGRCI</sequence>